<reference evidence="2" key="2">
    <citation type="submission" date="2020-10" db="EMBL/GenBank/DDBJ databases">
        <authorList>
            <person name="Scholz U."/>
            <person name="Mascher M."/>
            <person name="Fiebig A."/>
        </authorList>
    </citation>
    <scope>NUCLEOTIDE SEQUENCE [LARGE SCALE GENOMIC DNA]</scope>
    <source>
        <strain evidence="2">cv. Morex</strain>
    </source>
</reference>
<name>A0A8I6X6W2_HORVV</name>
<dbReference type="SUPFAM" id="SSF53098">
    <property type="entry name" value="Ribonuclease H-like"/>
    <property type="match status" value="1"/>
</dbReference>
<dbReference type="InterPro" id="IPR012337">
    <property type="entry name" value="RNaseH-like_sf"/>
</dbReference>
<evidence type="ECO:0000313" key="3">
    <source>
        <dbReference type="Proteomes" id="UP000011116"/>
    </source>
</evidence>
<evidence type="ECO:0000313" key="2">
    <source>
        <dbReference type="EnsemblPlants" id="HORVU.MOREX.r3.2HG0137810.1.CDS1"/>
    </source>
</evidence>
<dbReference type="Pfam" id="PF05699">
    <property type="entry name" value="Dimer_Tnp_hAT"/>
    <property type="match status" value="1"/>
</dbReference>
<dbReference type="InterPro" id="IPR008906">
    <property type="entry name" value="HATC_C_dom"/>
</dbReference>
<proteinExistence type="predicted"/>
<evidence type="ECO:0000259" key="1">
    <source>
        <dbReference type="Pfam" id="PF05699"/>
    </source>
</evidence>
<dbReference type="AlphaFoldDB" id="A0A8I6X6W2"/>
<protein>
    <recommendedName>
        <fullName evidence="1">HAT C-terminal dimerisation domain-containing protein</fullName>
    </recommendedName>
</protein>
<sequence length="166" mass="18670">MRNKCFRKFYPDQQDFKTIKKEFADFALFMNAFENPDSIEDRADFEPKQWWGTHGVSTRLSKNLALKVLGQPASSSCCERNWSTYGFIHSAARNKLTPARAADLVFTHNNHRLLSRNSQAYLTGPSKMWDIGGDGVESFGGVGMLEGADLSLDEPALEEEIIDSLT</sequence>
<feature type="domain" description="HAT C-terminal dimerisation" evidence="1">
    <location>
        <begin position="37"/>
        <end position="110"/>
    </location>
</feature>
<dbReference type="Gramene" id="HORVU.MOREX.r3.2HG0137810.1">
    <property type="protein sequence ID" value="HORVU.MOREX.r3.2HG0137810.1.CDS1"/>
    <property type="gene ID" value="HORVU.MOREX.r3.2HG0137810"/>
</dbReference>
<dbReference type="EnsemblPlants" id="HORVU.MOREX.r3.2HG0137810.1">
    <property type="protein sequence ID" value="HORVU.MOREX.r3.2HG0137810.1.CDS1"/>
    <property type="gene ID" value="HORVU.MOREX.r3.2HG0137810"/>
</dbReference>
<dbReference type="GO" id="GO:0046983">
    <property type="term" value="F:protein dimerization activity"/>
    <property type="evidence" value="ECO:0007669"/>
    <property type="project" value="InterPro"/>
</dbReference>
<reference evidence="3" key="1">
    <citation type="journal article" date="2012" name="Nature">
        <title>A physical, genetic and functional sequence assembly of the barley genome.</title>
        <authorList>
            <consortium name="The International Barley Genome Sequencing Consortium"/>
            <person name="Mayer K.F."/>
            <person name="Waugh R."/>
            <person name="Brown J.W."/>
            <person name="Schulman A."/>
            <person name="Langridge P."/>
            <person name="Platzer M."/>
            <person name="Fincher G.B."/>
            <person name="Muehlbauer G.J."/>
            <person name="Sato K."/>
            <person name="Close T.J."/>
            <person name="Wise R.P."/>
            <person name="Stein N."/>
        </authorList>
    </citation>
    <scope>NUCLEOTIDE SEQUENCE [LARGE SCALE GENOMIC DNA]</scope>
    <source>
        <strain evidence="3">cv. Morex</strain>
    </source>
</reference>
<accession>A0A8I6X6W2</accession>
<reference evidence="2" key="3">
    <citation type="submission" date="2022-01" db="UniProtKB">
        <authorList>
            <consortium name="EnsemblPlants"/>
        </authorList>
    </citation>
    <scope>IDENTIFICATION</scope>
    <source>
        <strain evidence="2">subsp. vulgare</strain>
    </source>
</reference>
<dbReference type="Proteomes" id="UP000011116">
    <property type="component" value="Chromosome 2H"/>
</dbReference>
<organism evidence="2 3">
    <name type="scientific">Hordeum vulgare subsp. vulgare</name>
    <name type="common">Domesticated barley</name>
    <dbReference type="NCBI Taxonomy" id="112509"/>
    <lineage>
        <taxon>Eukaryota</taxon>
        <taxon>Viridiplantae</taxon>
        <taxon>Streptophyta</taxon>
        <taxon>Embryophyta</taxon>
        <taxon>Tracheophyta</taxon>
        <taxon>Spermatophyta</taxon>
        <taxon>Magnoliopsida</taxon>
        <taxon>Liliopsida</taxon>
        <taxon>Poales</taxon>
        <taxon>Poaceae</taxon>
        <taxon>BOP clade</taxon>
        <taxon>Pooideae</taxon>
        <taxon>Triticodae</taxon>
        <taxon>Triticeae</taxon>
        <taxon>Hordeinae</taxon>
        <taxon>Hordeum</taxon>
    </lineage>
</organism>
<keyword evidence="3" id="KW-1185">Reference proteome</keyword>